<keyword evidence="4" id="KW-0732">Signal</keyword>
<keyword evidence="2" id="KW-0597">Phosphoprotein</keyword>
<dbReference type="OrthoDB" id="10066605at2759"/>
<feature type="transmembrane region" description="Helical" evidence="7">
    <location>
        <begin position="120"/>
        <end position="143"/>
    </location>
</feature>
<keyword evidence="6 7" id="KW-0472">Membrane</keyword>
<feature type="transmembrane region" description="Helical" evidence="7">
    <location>
        <begin position="88"/>
        <end position="114"/>
    </location>
</feature>
<evidence type="ECO:0000256" key="1">
    <source>
        <dbReference type="ARBA" id="ARBA00004141"/>
    </source>
</evidence>
<dbReference type="PANTHER" id="PTHR35578">
    <property type="entry name" value="PROLINE-RICH TRANSMEMBRANE PROTEIN 4-RELATED"/>
    <property type="match status" value="1"/>
</dbReference>
<sequence length="268" mass="30068">MTIHRSAAGQNLPQTGSKLSKNGIGCGFFRSLILFWDPYASSSDTTDLQLLIYIISWGISTACITSSFSIMLLIFLETTRTSLGPARLKNLPCLVSITLVHILYLLASDLVVWFHREAKVMIFVCHVTFAVWGLAVSIGYSIAGIRMWRNLKSSLGEMFSNRALDRESRRLKRLFVLMCWASCFGVIKFSLSLYTAIGEYGVFADIGYVKSWPWFAVQSSLRTLESLMCVFIFIIAFNNRKTNNNTTPDICLAEVGRIQQLAEPSSIK</sequence>
<gene>
    <name evidence="9" type="ORF">OS493_018088</name>
</gene>
<protein>
    <recommendedName>
        <fullName evidence="8">Proline-rich transmembrane protein 3/4 domain-containing protein</fullName>
    </recommendedName>
</protein>
<dbReference type="Proteomes" id="UP001163046">
    <property type="component" value="Unassembled WGS sequence"/>
</dbReference>
<feature type="transmembrane region" description="Helical" evidence="7">
    <location>
        <begin position="174"/>
        <end position="194"/>
    </location>
</feature>
<dbReference type="InterPro" id="IPR052836">
    <property type="entry name" value="PRRT_domain-containing"/>
</dbReference>
<evidence type="ECO:0000256" key="7">
    <source>
        <dbReference type="SAM" id="Phobius"/>
    </source>
</evidence>
<dbReference type="InterPro" id="IPR059081">
    <property type="entry name" value="PRRT3-4"/>
</dbReference>
<dbReference type="PANTHER" id="PTHR35578:SF7">
    <property type="entry name" value="G-PROTEIN COUPLED RECEPTORS FAMILY 1 PROFILE DOMAIN-CONTAINING PROTEIN"/>
    <property type="match status" value="1"/>
</dbReference>
<organism evidence="9 10">
    <name type="scientific">Desmophyllum pertusum</name>
    <dbReference type="NCBI Taxonomy" id="174260"/>
    <lineage>
        <taxon>Eukaryota</taxon>
        <taxon>Metazoa</taxon>
        <taxon>Cnidaria</taxon>
        <taxon>Anthozoa</taxon>
        <taxon>Hexacorallia</taxon>
        <taxon>Scleractinia</taxon>
        <taxon>Caryophylliina</taxon>
        <taxon>Caryophylliidae</taxon>
        <taxon>Desmophyllum</taxon>
    </lineage>
</organism>
<evidence type="ECO:0000259" key="8">
    <source>
        <dbReference type="Pfam" id="PF25987"/>
    </source>
</evidence>
<feature type="transmembrane region" description="Helical" evidence="7">
    <location>
        <begin position="50"/>
        <end position="76"/>
    </location>
</feature>
<evidence type="ECO:0000313" key="10">
    <source>
        <dbReference type="Proteomes" id="UP001163046"/>
    </source>
</evidence>
<evidence type="ECO:0000256" key="4">
    <source>
        <dbReference type="ARBA" id="ARBA00022729"/>
    </source>
</evidence>
<feature type="domain" description="Proline-rich transmembrane protein 3/4" evidence="8">
    <location>
        <begin position="26"/>
        <end position="257"/>
    </location>
</feature>
<keyword evidence="3 7" id="KW-0812">Transmembrane</keyword>
<comment type="caution">
    <text evidence="9">The sequence shown here is derived from an EMBL/GenBank/DDBJ whole genome shotgun (WGS) entry which is preliminary data.</text>
</comment>
<evidence type="ECO:0000313" key="9">
    <source>
        <dbReference type="EMBL" id="KAJ7360104.1"/>
    </source>
</evidence>
<feature type="transmembrane region" description="Helical" evidence="7">
    <location>
        <begin position="214"/>
        <end position="237"/>
    </location>
</feature>
<evidence type="ECO:0000256" key="6">
    <source>
        <dbReference type="ARBA" id="ARBA00023136"/>
    </source>
</evidence>
<evidence type="ECO:0000256" key="5">
    <source>
        <dbReference type="ARBA" id="ARBA00022989"/>
    </source>
</evidence>
<dbReference type="EMBL" id="MU827311">
    <property type="protein sequence ID" value="KAJ7360104.1"/>
    <property type="molecule type" value="Genomic_DNA"/>
</dbReference>
<proteinExistence type="predicted"/>
<keyword evidence="10" id="KW-1185">Reference proteome</keyword>
<dbReference type="AlphaFoldDB" id="A0A9W9YNJ0"/>
<accession>A0A9W9YNJ0</accession>
<keyword evidence="5 7" id="KW-1133">Transmembrane helix</keyword>
<evidence type="ECO:0000256" key="2">
    <source>
        <dbReference type="ARBA" id="ARBA00022553"/>
    </source>
</evidence>
<comment type="subcellular location">
    <subcellularLocation>
        <location evidence="1">Membrane</location>
        <topology evidence="1">Multi-pass membrane protein</topology>
    </subcellularLocation>
</comment>
<reference evidence="9" key="1">
    <citation type="submission" date="2023-01" db="EMBL/GenBank/DDBJ databases">
        <title>Genome assembly of the deep-sea coral Lophelia pertusa.</title>
        <authorList>
            <person name="Herrera S."/>
            <person name="Cordes E."/>
        </authorList>
    </citation>
    <scope>NUCLEOTIDE SEQUENCE</scope>
    <source>
        <strain evidence="9">USNM1676648</strain>
        <tissue evidence="9">Polyp</tissue>
    </source>
</reference>
<name>A0A9W9YNJ0_9CNID</name>
<evidence type="ECO:0000256" key="3">
    <source>
        <dbReference type="ARBA" id="ARBA00022692"/>
    </source>
</evidence>
<dbReference type="Pfam" id="PF25987">
    <property type="entry name" value="PRRT3"/>
    <property type="match status" value="1"/>
</dbReference>